<evidence type="ECO:0000256" key="10">
    <source>
        <dbReference type="SAM" id="MobiDB-lite"/>
    </source>
</evidence>
<feature type="region of interest" description="Disordered" evidence="10">
    <location>
        <begin position="78"/>
        <end position="182"/>
    </location>
</feature>
<feature type="compositionally biased region" description="Polar residues" evidence="10">
    <location>
        <begin position="165"/>
        <end position="177"/>
    </location>
</feature>
<evidence type="ECO:0000256" key="4">
    <source>
        <dbReference type="ARBA" id="ARBA00022723"/>
    </source>
</evidence>
<keyword evidence="14" id="KW-1185">Reference proteome</keyword>
<name>A0A0N1HGW2_9EURO</name>
<dbReference type="GeneID" id="28730820"/>
<keyword evidence="8" id="KW-0131">Cell cycle</keyword>
<dbReference type="Pfam" id="PF13878">
    <property type="entry name" value="zf-C2H2_3"/>
    <property type="match status" value="1"/>
</dbReference>
<dbReference type="GO" id="GO:0008270">
    <property type="term" value="F:zinc ion binding"/>
    <property type="evidence" value="ECO:0007669"/>
    <property type="project" value="UniProtKB-KW"/>
</dbReference>
<evidence type="ECO:0000259" key="12">
    <source>
        <dbReference type="Pfam" id="PF13880"/>
    </source>
</evidence>
<dbReference type="Proteomes" id="UP000038010">
    <property type="component" value="Unassembled WGS sequence"/>
</dbReference>
<feature type="region of interest" description="Disordered" evidence="10">
    <location>
        <begin position="188"/>
        <end position="207"/>
    </location>
</feature>
<dbReference type="VEuPathDB" id="FungiDB:AB675_10186"/>
<dbReference type="OrthoDB" id="428854at2759"/>
<dbReference type="PANTHER" id="PTHR45884:SF2">
    <property type="entry name" value="N-ACETYLTRANSFERASE ECO"/>
    <property type="match status" value="1"/>
</dbReference>
<dbReference type="GO" id="GO:0007064">
    <property type="term" value="P:mitotic sister chromatid cohesion"/>
    <property type="evidence" value="ECO:0007669"/>
    <property type="project" value="TreeGrafter"/>
</dbReference>
<evidence type="ECO:0000256" key="5">
    <source>
        <dbReference type="ARBA" id="ARBA00022771"/>
    </source>
</evidence>
<dbReference type="RefSeq" id="XP_017994763.1">
    <property type="nucleotide sequence ID" value="XM_018138940.1"/>
</dbReference>
<feature type="region of interest" description="Disordered" evidence="10">
    <location>
        <begin position="378"/>
        <end position="397"/>
    </location>
</feature>
<dbReference type="InterPro" id="IPR028009">
    <property type="entry name" value="ESCO_Acetyltransf_dom"/>
</dbReference>
<dbReference type="STRING" id="1664694.A0A0N1HGW2"/>
<comment type="caution">
    <text evidence="13">The sequence shown here is derived from an EMBL/GenBank/DDBJ whole genome shotgun (WGS) entry which is preliminary data.</text>
</comment>
<comment type="similarity">
    <text evidence="2">Belongs to the acetyltransferase family. ECO subfamily.</text>
</comment>
<evidence type="ECO:0000313" key="13">
    <source>
        <dbReference type="EMBL" id="KPI34800.1"/>
    </source>
</evidence>
<dbReference type="EMBL" id="LFJN01000050">
    <property type="protein sequence ID" value="KPI34800.1"/>
    <property type="molecule type" value="Genomic_DNA"/>
</dbReference>
<evidence type="ECO:0000256" key="2">
    <source>
        <dbReference type="ARBA" id="ARBA00005816"/>
    </source>
</evidence>
<evidence type="ECO:0000259" key="11">
    <source>
        <dbReference type="Pfam" id="PF13878"/>
    </source>
</evidence>
<evidence type="ECO:0000313" key="14">
    <source>
        <dbReference type="Proteomes" id="UP000038010"/>
    </source>
</evidence>
<protein>
    <submittedName>
        <fullName evidence="13">N-acetyltransferase ECO1</fullName>
    </submittedName>
</protein>
<keyword evidence="9" id="KW-0012">Acyltransferase</keyword>
<dbReference type="PANTHER" id="PTHR45884">
    <property type="entry name" value="N-ACETYLTRANSFERASE ECO"/>
    <property type="match status" value="1"/>
</dbReference>
<dbReference type="InterPro" id="IPR028005">
    <property type="entry name" value="AcTrfase_ESCO_Znf_dom"/>
</dbReference>
<keyword evidence="3 13" id="KW-0808">Transferase</keyword>
<dbReference type="GO" id="GO:0000785">
    <property type="term" value="C:chromatin"/>
    <property type="evidence" value="ECO:0007669"/>
    <property type="project" value="TreeGrafter"/>
</dbReference>
<feature type="compositionally biased region" description="Polar residues" evidence="10">
    <location>
        <begin position="382"/>
        <end position="396"/>
    </location>
</feature>
<comment type="subcellular location">
    <subcellularLocation>
        <location evidence="1">Nucleus</location>
    </subcellularLocation>
</comment>
<organism evidence="13 14">
    <name type="scientific">Cyphellophora attinorum</name>
    <dbReference type="NCBI Taxonomy" id="1664694"/>
    <lineage>
        <taxon>Eukaryota</taxon>
        <taxon>Fungi</taxon>
        <taxon>Dikarya</taxon>
        <taxon>Ascomycota</taxon>
        <taxon>Pezizomycotina</taxon>
        <taxon>Eurotiomycetes</taxon>
        <taxon>Chaetothyriomycetidae</taxon>
        <taxon>Chaetothyriales</taxon>
        <taxon>Cyphellophoraceae</taxon>
        <taxon>Cyphellophora</taxon>
    </lineage>
</organism>
<accession>A0A0N1HGW2</accession>
<evidence type="ECO:0000256" key="6">
    <source>
        <dbReference type="ARBA" id="ARBA00022833"/>
    </source>
</evidence>
<dbReference type="GO" id="GO:0005634">
    <property type="term" value="C:nucleus"/>
    <property type="evidence" value="ECO:0007669"/>
    <property type="project" value="UniProtKB-SubCell"/>
</dbReference>
<evidence type="ECO:0000256" key="1">
    <source>
        <dbReference type="ARBA" id="ARBA00004123"/>
    </source>
</evidence>
<dbReference type="GO" id="GO:0061733">
    <property type="term" value="F:protein-lysine-acetyltransferase activity"/>
    <property type="evidence" value="ECO:0007669"/>
    <property type="project" value="TreeGrafter"/>
</dbReference>
<keyword evidence="5" id="KW-0863">Zinc-finger</keyword>
<dbReference type="Pfam" id="PF13880">
    <property type="entry name" value="Acetyltransf_13"/>
    <property type="match status" value="1"/>
</dbReference>
<evidence type="ECO:0000256" key="7">
    <source>
        <dbReference type="ARBA" id="ARBA00023242"/>
    </source>
</evidence>
<evidence type="ECO:0000256" key="8">
    <source>
        <dbReference type="ARBA" id="ARBA00023306"/>
    </source>
</evidence>
<feature type="compositionally biased region" description="Polar residues" evidence="10">
    <location>
        <begin position="81"/>
        <end position="96"/>
    </location>
</feature>
<feature type="domain" description="N-acetyltransferase ESCO zinc-finger" evidence="11">
    <location>
        <begin position="212"/>
        <end position="252"/>
    </location>
</feature>
<keyword evidence="6" id="KW-0862">Zinc</keyword>
<keyword evidence="7" id="KW-0539">Nucleus</keyword>
<dbReference type="AlphaFoldDB" id="A0A0N1HGW2"/>
<reference evidence="13 14" key="1">
    <citation type="submission" date="2015-06" db="EMBL/GenBank/DDBJ databases">
        <title>Draft genome of the ant-associated black yeast Phialophora attae CBS 131958.</title>
        <authorList>
            <person name="Moreno L.F."/>
            <person name="Stielow B.J."/>
            <person name="de Hoog S."/>
            <person name="Vicente V.A."/>
            <person name="Weiss V.A."/>
            <person name="de Vries M."/>
            <person name="Cruz L.M."/>
            <person name="Souza E.M."/>
        </authorList>
    </citation>
    <scope>NUCLEOTIDE SEQUENCE [LARGE SCALE GENOMIC DNA]</scope>
    <source>
        <strain evidence="13 14">CBS 131958</strain>
    </source>
</reference>
<gene>
    <name evidence="13" type="ORF">AB675_10186</name>
</gene>
<proteinExistence type="inferred from homology"/>
<feature type="compositionally biased region" description="Basic and acidic residues" evidence="10">
    <location>
        <begin position="155"/>
        <end position="164"/>
    </location>
</feature>
<sequence length="490" mass="54875">MSAIVYPYTVSNSYKGGFFMRQYTRNVRRAWDGEGYRPPKRLRTDDDYHQVHKSQLPAANQENVIDIEDNLERAIRETSVAGLSSSPSRKNSTVFSGESHRDDASSTITPPSSPPPVSALQLTPPKSKVHKPTFSFLDKSKKEKAQPNPLKRKHDASTSRREQTEPLSEIQNSSARASSAVPLSINTTSTTRPAAQPTFPGLVKPPTPVLTQSRLDFGQNLAPVTCPQPDCAMTYSPSSESDKTLHDMYHNRHSQGIDLGRPFLKSAMKWCYEVPSIPGSVVVVDRKISLPSRKTVHKVLEVVNRELGSIDIPEDELWSQRPVPGDADETRKCDRYKVFLHVIDGKCVALALAERISKLYRVQKKRDGLDADYTRMDLDTKPLNTTPGQKNTQQYPTPSPIEDHALTLSRELFPAVVGVSRIWTSKAFRRKGIANNLLDCVVNQFIYGMEIKREQVAFSQPTEMGRGLAAAWFEDEEHRGEGGWGVYIED</sequence>
<evidence type="ECO:0000256" key="3">
    <source>
        <dbReference type="ARBA" id="ARBA00022679"/>
    </source>
</evidence>
<feature type="domain" description="N-acetyltransferase ESCO acetyl-transferase" evidence="12">
    <location>
        <begin position="414"/>
        <end position="476"/>
    </location>
</feature>
<keyword evidence="4" id="KW-0479">Metal-binding</keyword>
<evidence type="ECO:0000256" key="9">
    <source>
        <dbReference type="ARBA" id="ARBA00023315"/>
    </source>
</evidence>